<keyword evidence="5" id="KW-0460">Magnesium</keyword>
<comment type="catalytic activity">
    <reaction evidence="4 5">
        <text>dUTP + H2O = dUMP + diphosphate + H(+)</text>
        <dbReference type="Rhea" id="RHEA:10248"/>
        <dbReference type="ChEBI" id="CHEBI:15377"/>
        <dbReference type="ChEBI" id="CHEBI:15378"/>
        <dbReference type="ChEBI" id="CHEBI:33019"/>
        <dbReference type="ChEBI" id="CHEBI:61555"/>
        <dbReference type="ChEBI" id="CHEBI:246422"/>
        <dbReference type="EC" id="3.6.1.23"/>
    </reaction>
</comment>
<dbReference type="HAMAP" id="MF_00116">
    <property type="entry name" value="dUTPase_bact"/>
    <property type="match status" value="1"/>
</dbReference>
<evidence type="ECO:0000256" key="5">
    <source>
        <dbReference type="HAMAP-Rule" id="MF_00116"/>
    </source>
</evidence>
<dbReference type="InterPro" id="IPR033704">
    <property type="entry name" value="dUTPase_trimeric"/>
</dbReference>
<keyword evidence="2 5" id="KW-0378">Hydrolase</keyword>
<keyword evidence="8" id="KW-1185">Reference proteome</keyword>
<dbReference type="AlphaFoldDB" id="A0A1H6FUJ7"/>
<comment type="caution">
    <text evidence="5">Lacks conserved residue(s) required for the propagation of feature annotation.</text>
</comment>
<dbReference type="STRING" id="29539.SAMN02745716_1636"/>
<dbReference type="PANTHER" id="PTHR11241">
    <property type="entry name" value="DEOXYURIDINE 5'-TRIPHOSPHATE NUCLEOTIDOHYDROLASE"/>
    <property type="match status" value="1"/>
</dbReference>
<protein>
    <recommendedName>
        <fullName evidence="5">Deoxyuridine 5'-triphosphate nucleotidohydrolase</fullName>
        <shortName evidence="5">dUTPase</shortName>
        <ecNumber evidence="5">3.6.1.23</ecNumber>
    </recommendedName>
    <alternativeName>
        <fullName evidence="5">dUTP pyrophosphatase</fullName>
    </alternativeName>
</protein>
<evidence type="ECO:0000259" key="6">
    <source>
        <dbReference type="Pfam" id="PF00692"/>
    </source>
</evidence>
<name>A0A1H6FUJ7_THEAL</name>
<accession>A0A1H6FUJ7</accession>
<keyword evidence="5" id="KW-0479">Metal-binding</keyword>
<evidence type="ECO:0000313" key="8">
    <source>
        <dbReference type="Proteomes" id="UP000222056"/>
    </source>
</evidence>
<comment type="cofactor">
    <cofactor evidence="5">
        <name>Mg(2+)</name>
        <dbReference type="ChEBI" id="CHEBI:18420"/>
    </cofactor>
</comment>
<feature type="domain" description="dUTPase-like" evidence="6">
    <location>
        <begin position="22"/>
        <end position="153"/>
    </location>
</feature>
<proteinExistence type="inferred from homology"/>
<organism evidence="7 8">
    <name type="scientific">Thermoleophilum album</name>
    <dbReference type="NCBI Taxonomy" id="29539"/>
    <lineage>
        <taxon>Bacteria</taxon>
        <taxon>Bacillati</taxon>
        <taxon>Actinomycetota</taxon>
        <taxon>Thermoleophilia</taxon>
        <taxon>Thermoleophilales</taxon>
        <taxon>Thermoleophilaceae</taxon>
        <taxon>Thermoleophilum</taxon>
    </lineage>
</organism>
<evidence type="ECO:0000256" key="2">
    <source>
        <dbReference type="ARBA" id="ARBA00022801"/>
    </source>
</evidence>
<dbReference type="NCBIfam" id="NF001862">
    <property type="entry name" value="PRK00601.1"/>
    <property type="match status" value="1"/>
</dbReference>
<evidence type="ECO:0000256" key="3">
    <source>
        <dbReference type="ARBA" id="ARBA00023080"/>
    </source>
</evidence>
<dbReference type="InterPro" id="IPR036157">
    <property type="entry name" value="dUTPase-like_sf"/>
</dbReference>
<dbReference type="RefSeq" id="WP_218138342.1">
    <property type="nucleotide sequence ID" value="NZ_FNWJ01000002.1"/>
</dbReference>
<dbReference type="UniPathway" id="UPA00610">
    <property type="reaction ID" value="UER00666"/>
</dbReference>
<dbReference type="EC" id="3.6.1.23" evidence="5"/>
<dbReference type="CDD" id="cd07557">
    <property type="entry name" value="trimeric_dUTPase"/>
    <property type="match status" value="1"/>
</dbReference>
<dbReference type="GO" id="GO:0004170">
    <property type="term" value="F:dUTP diphosphatase activity"/>
    <property type="evidence" value="ECO:0007669"/>
    <property type="project" value="UniProtKB-UniRule"/>
</dbReference>
<dbReference type="SUPFAM" id="SSF51283">
    <property type="entry name" value="dUTPase-like"/>
    <property type="match status" value="1"/>
</dbReference>
<evidence type="ECO:0000313" key="7">
    <source>
        <dbReference type="EMBL" id="SEH14449.1"/>
    </source>
</evidence>
<dbReference type="Pfam" id="PF00692">
    <property type="entry name" value="dUTPase"/>
    <property type="match status" value="1"/>
</dbReference>
<dbReference type="EMBL" id="FNWJ01000002">
    <property type="protein sequence ID" value="SEH14449.1"/>
    <property type="molecule type" value="Genomic_DNA"/>
</dbReference>
<keyword evidence="3 5" id="KW-0546">Nucleotide metabolism</keyword>
<dbReference type="GO" id="GO:0046081">
    <property type="term" value="P:dUTP catabolic process"/>
    <property type="evidence" value="ECO:0007669"/>
    <property type="project" value="InterPro"/>
</dbReference>
<dbReference type="GO" id="GO:0006226">
    <property type="term" value="P:dUMP biosynthetic process"/>
    <property type="evidence" value="ECO:0007669"/>
    <property type="project" value="UniProtKB-UniRule"/>
</dbReference>
<dbReference type="InterPro" id="IPR008181">
    <property type="entry name" value="dUTPase"/>
</dbReference>
<comment type="similarity">
    <text evidence="1 5">Belongs to the dUTPase family.</text>
</comment>
<dbReference type="Proteomes" id="UP000222056">
    <property type="component" value="Unassembled WGS sequence"/>
</dbReference>
<evidence type="ECO:0000256" key="4">
    <source>
        <dbReference type="ARBA" id="ARBA00047686"/>
    </source>
</evidence>
<reference evidence="8" key="1">
    <citation type="submission" date="2016-10" db="EMBL/GenBank/DDBJ databases">
        <authorList>
            <person name="Varghese N."/>
            <person name="Submissions S."/>
        </authorList>
    </citation>
    <scope>NUCLEOTIDE SEQUENCE [LARGE SCALE GENOMIC DNA]</scope>
    <source>
        <strain evidence="8">ATCC 35263</strain>
    </source>
</reference>
<gene>
    <name evidence="5" type="primary">dut</name>
    <name evidence="7" type="ORF">SAMN02745716_1636</name>
</gene>
<dbReference type="NCBIfam" id="TIGR00576">
    <property type="entry name" value="dut"/>
    <property type="match status" value="1"/>
</dbReference>
<dbReference type="PANTHER" id="PTHR11241:SF0">
    <property type="entry name" value="DEOXYURIDINE 5'-TRIPHOSPHATE NUCLEOTIDOHYDROLASE"/>
    <property type="match status" value="1"/>
</dbReference>
<sequence length="162" mass="17303">MSAYRAIEGPSYRLRCRRLRPEATLPQRAHASDAGLDLAAAETVTIEPGERAVIGCGIAIELPAGIAGLVVPRSGLALHHGVTLVNAPGLIDPGYRGELRVVLLNTDRRRSFVVRPGDRIAQLLLVPFVAAEPLEVEELDAGERGERGFGSTGVRPRARTLA</sequence>
<comment type="pathway">
    <text evidence="5">Pyrimidine metabolism; dUMP biosynthesis; dUMP from dCTP (dUTP route): step 2/2.</text>
</comment>
<dbReference type="InterPro" id="IPR029054">
    <property type="entry name" value="dUTPase-like"/>
</dbReference>
<feature type="binding site" evidence="5">
    <location>
        <begin position="90"/>
        <end position="92"/>
    </location>
    <ligand>
        <name>substrate</name>
    </ligand>
</feature>
<dbReference type="Gene3D" id="2.70.40.10">
    <property type="match status" value="1"/>
</dbReference>
<feature type="binding site" evidence="5">
    <location>
        <begin position="73"/>
        <end position="75"/>
    </location>
    <ligand>
        <name>substrate</name>
    </ligand>
</feature>
<comment type="function">
    <text evidence="5">This enzyme is involved in nucleotide metabolism: it produces dUMP, the immediate precursor of thymidine nucleotides and it decreases the intracellular concentration of dUTP so that uracil cannot be incorporated into DNA.</text>
</comment>
<evidence type="ECO:0000256" key="1">
    <source>
        <dbReference type="ARBA" id="ARBA00006581"/>
    </source>
</evidence>
<dbReference type="GO" id="GO:0000287">
    <property type="term" value="F:magnesium ion binding"/>
    <property type="evidence" value="ECO:0007669"/>
    <property type="project" value="UniProtKB-UniRule"/>
</dbReference>
<feature type="binding site" evidence="5">
    <location>
        <position position="86"/>
    </location>
    <ligand>
        <name>substrate</name>
    </ligand>
</feature>